<sequence>MEIAYVGRHRAPETPEHVHSMVEVALTDDCGYGCKVLRCPCGEQAVSHRSIYGCPLGRVAA</sequence>
<dbReference type="OrthoDB" id="3830496at2"/>
<evidence type="ECO:0000313" key="2">
    <source>
        <dbReference type="Proteomes" id="UP000199393"/>
    </source>
</evidence>
<organism evidence="1 2">
    <name type="scientific">Micromonospora krabiensis</name>
    <dbReference type="NCBI Taxonomy" id="307121"/>
    <lineage>
        <taxon>Bacteria</taxon>
        <taxon>Bacillati</taxon>
        <taxon>Actinomycetota</taxon>
        <taxon>Actinomycetes</taxon>
        <taxon>Micromonosporales</taxon>
        <taxon>Micromonosporaceae</taxon>
        <taxon>Micromonospora</taxon>
    </lineage>
</organism>
<dbReference type="EMBL" id="LT598496">
    <property type="protein sequence ID" value="SBV27916.1"/>
    <property type="molecule type" value="Genomic_DNA"/>
</dbReference>
<evidence type="ECO:0000313" key="1">
    <source>
        <dbReference type="EMBL" id="SBV27916.1"/>
    </source>
</evidence>
<dbReference type="Proteomes" id="UP000199393">
    <property type="component" value="Chromosome I"/>
</dbReference>
<reference evidence="2" key="1">
    <citation type="submission" date="2016-06" db="EMBL/GenBank/DDBJ databases">
        <authorList>
            <person name="Varghese N."/>
        </authorList>
    </citation>
    <scope>NUCLEOTIDE SEQUENCE [LARGE SCALE GENOMIC DNA]</scope>
    <source>
        <strain evidence="2">DSM 45344</strain>
    </source>
</reference>
<keyword evidence="2" id="KW-1185">Reference proteome</keyword>
<accession>A0A1C3N5U5</accession>
<gene>
    <name evidence="1" type="ORF">GA0070620_3447</name>
</gene>
<name>A0A1C3N5U5_9ACTN</name>
<proteinExistence type="predicted"/>
<dbReference type="STRING" id="307121.GA0070620_3447"/>
<dbReference type="RefSeq" id="WP_091592115.1">
    <property type="nucleotide sequence ID" value="NZ_JBHRWG010000004.1"/>
</dbReference>
<dbReference type="AlphaFoldDB" id="A0A1C3N5U5"/>
<protein>
    <submittedName>
        <fullName evidence="1">Uncharacterized protein</fullName>
    </submittedName>
</protein>